<sequence>MHAMFFLPFFILPCFLSVHSQSIQPNIPLGSSITSGTGDSWSSPSGRFSFGFYPTSQGFAIGVWLQTSPEKTIIWTANQDNPYLTGGSIRLSFDGRLLWSAADGQEKVISNPPEPASGAAMLNSGNFVLLNSARRVVWSTFAIPTNTIVPGQTLQPNSQLISSSSENSPSSGKFRLTNQNDGNLVLYPMHTTNTADDAYWDSGTFQIGFLLTLNLADNGVLFLSGNNSAFTKNLTQSTTSQKPSVEIYYRAVIDVDGILRVYHHSLTKNGSWETGIEWAALTDKCLVKGVCGLNSYCSLLDGVNGEHSCLCPSGFSFVDSNQRTLGCTKSYTGGDCMKDDSEMITMVVMKNTTWVDKTYSILSSSTTSMDDCEAACLNDCFCMAALFKSNGECSKQLLPLRYGRVGGNDTVFIKVGVMPNSGKQHRRSKKGVFLISTGTILSPSSSSWFSPSGRFAFGFHPEGDGFTVGILFNIMAPNNTMLIWNHNRDYAPVSNSATIKLTKDGLMLLLAPEGAQHDLFSDSSSSTHCASMLDSGNFVIFNSNNNVLWQTFDLPTDTIMGGQTLKNDKKLVSSVSDTNHSSGKFHLRMQASDNNLVMYLRGDVDRAEYNYCQLQSSTFRRTIPTNTAVIIYSVRIEPHGQLQVYSHDLLANTSKVLQRFPEDHCMVKGVCGHNSYCILSEDQTTPQCLCLPGFEYNNPNSHYDGCKTSFIPSYCPGNEPAGDNDSYTMKHVVFETNPIAPLKTFNSKDGCFDSCLEDCDCEAATYFLRKNMDWKAEPDEMILSEWVCKCYLEGKLEKLRLDEDVDMSEFERAVKVGLWCIQTDPTLRPSVKNVIIMLEGSAEISPPPNP</sequence>
<dbReference type="InterPro" id="IPR051343">
    <property type="entry name" value="G-type_lectin_kinases/EP1-like"/>
</dbReference>
<comment type="similarity">
    <text evidence="16">Belongs to the protein kinase superfamily. Ser/Thr protein kinase family.</text>
</comment>
<keyword evidence="5 19" id="KW-0732">Signal</keyword>
<accession>A0A9D5CND2</accession>
<keyword evidence="23" id="KW-1185">Reference proteome</keyword>
<evidence type="ECO:0000313" key="22">
    <source>
        <dbReference type="EMBL" id="KAJ0976520.1"/>
    </source>
</evidence>
<feature type="region of interest" description="Disordered" evidence="18">
    <location>
        <begin position="154"/>
        <end position="173"/>
    </location>
</feature>
<keyword evidence="2 16" id="KW-0723">Serine/threonine-protein kinase</keyword>
<feature type="signal peptide" evidence="19">
    <location>
        <begin position="1"/>
        <end position="20"/>
    </location>
</feature>
<dbReference type="Gene3D" id="1.10.510.10">
    <property type="entry name" value="Transferase(Phosphotransferase) domain 1"/>
    <property type="match status" value="1"/>
</dbReference>
<evidence type="ECO:0000256" key="14">
    <source>
        <dbReference type="ARBA" id="ARBA00047899"/>
    </source>
</evidence>
<keyword evidence="4" id="KW-0812">Transmembrane</keyword>
<evidence type="ECO:0000256" key="8">
    <source>
        <dbReference type="ARBA" id="ARBA00022840"/>
    </source>
</evidence>
<reference evidence="22" key="2">
    <citation type="journal article" date="2022" name="Hortic Res">
        <title>The genome of Dioscorea zingiberensis sheds light on the biosynthesis, origin and evolution of the medicinally important diosgenin saponins.</title>
        <authorList>
            <person name="Li Y."/>
            <person name="Tan C."/>
            <person name="Li Z."/>
            <person name="Guo J."/>
            <person name="Li S."/>
            <person name="Chen X."/>
            <person name="Wang C."/>
            <person name="Dai X."/>
            <person name="Yang H."/>
            <person name="Song W."/>
            <person name="Hou L."/>
            <person name="Xu J."/>
            <person name="Tong Z."/>
            <person name="Xu A."/>
            <person name="Yuan X."/>
            <person name="Wang W."/>
            <person name="Yang Q."/>
            <person name="Chen L."/>
            <person name="Sun Z."/>
            <person name="Wang K."/>
            <person name="Pan B."/>
            <person name="Chen J."/>
            <person name="Bao Y."/>
            <person name="Liu F."/>
            <person name="Qi X."/>
            <person name="Gang D.R."/>
            <person name="Wen J."/>
            <person name="Li J."/>
        </authorList>
    </citation>
    <scope>NUCLEOTIDE SEQUENCE</scope>
    <source>
        <strain evidence="22">Dzin_1.0</strain>
    </source>
</reference>
<dbReference type="Proteomes" id="UP001085076">
    <property type="component" value="Miscellaneous, Linkage group lg03"/>
</dbReference>
<dbReference type="GO" id="GO:0016020">
    <property type="term" value="C:membrane"/>
    <property type="evidence" value="ECO:0007669"/>
    <property type="project" value="UniProtKB-SubCell"/>
</dbReference>
<evidence type="ECO:0000256" key="9">
    <source>
        <dbReference type="ARBA" id="ARBA00022989"/>
    </source>
</evidence>
<keyword evidence="7 16" id="KW-0418">Kinase</keyword>
<dbReference type="PIRSF" id="PIRSF000641">
    <property type="entry name" value="SRK"/>
    <property type="match status" value="1"/>
</dbReference>
<keyword evidence="10" id="KW-0472">Membrane</keyword>
<dbReference type="GO" id="GO:0048544">
    <property type="term" value="P:recognition of pollen"/>
    <property type="evidence" value="ECO:0007669"/>
    <property type="project" value="InterPro"/>
</dbReference>
<dbReference type="EC" id="2.7.11.1" evidence="16"/>
<feature type="compositionally biased region" description="Low complexity" evidence="18">
    <location>
        <begin position="154"/>
        <end position="171"/>
    </location>
</feature>
<dbReference type="EMBL" id="JAGGNH010000003">
    <property type="protein sequence ID" value="KAJ0976520.1"/>
    <property type="molecule type" value="Genomic_DNA"/>
</dbReference>
<dbReference type="Pfam" id="PF01453">
    <property type="entry name" value="B_lectin"/>
    <property type="match status" value="2"/>
</dbReference>
<dbReference type="InterPro" id="IPR000742">
    <property type="entry name" value="EGF"/>
</dbReference>
<evidence type="ECO:0000256" key="19">
    <source>
        <dbReference type="SAM" id="SignalP"/>
    </source>
</evidence>
<keyword evidence="13" id="KW-0325">Glycoprotein</keyword>
<evidence type="ECO:0000256" key="10">
    <source>
        <dbReference type="ARBA" id="ARBA00023136"/>
    </source>
</evidence>
<dbReference type="SMART" id="SM00108">
    <property type="entry name" value="B_lectin"/>
    <property type="match status" value="2"/>
</dbReference>
<dbReference type="GO" id="GO:0005524">
    <property type="term" value="F:ATP binding"/>
    <property type="evidence" value="ECO:0007669"/>
    <property type="project" value="UniProtKB-KW"/>
</dbReference>
<dbReference type="InterPro" id="IPR024171">
    <property type="entry name" value="SRK-like_kinase"/>
</dbReference>
<dbReference type="PANTHER" id="PTHR47976:SF27">
    <property type="entry name" value="RECEPTOR-LIKE SERINE_THREONINE-PROTEIN KINASE"/>
    <property type="match status" value="1"/>
</dbReference>
<evidence type="ECO:0000256" key="11">
    <source>
        <dbReference type="ARBA" id="ARBA00023157"/>
    </source>
</evidence>
<feature type="domain" description="EGF-like" evidence="20">
    <location>
        <begin position="661"/>
        <end position="700"/>
    </location>
</feature>
<evidence type="ECO:0000256" key="6">
    <source>
        <dbReference type="ARBA" id="ARBA00022741"/>
    </source>
</evidence>
<proteinExistence type="inferred from homology"/>
<dbReference type="SUPFAM" id="SSF51110">
    <property type="entry name" value="alpha-D-mannose-specific plant lectins"/>
    <property type="match status" value="3"/>
</dbReference>
<comment type="subcellular location">
    <subcellularLocation>
        <location evidence="1">Membrane</location>
        <topology evidence="1">Single-pass membrane protein</topology>
    </subcellularLocation>
</comment>
<dbReference type="PROSITE" id="PS50927">
    <property type="entry name" value="BULB_LECTIN"/>
    <property type="match status" value="2"/>
</dbReference>
<keyword evidence="17" id="KW-0245">EGF-like domain</keyword>
<gene>
    <name evidence="22" type="ORF">J5N97_011994</name>
</gene>
<organism evidence="22 23">
    <name type="scientific">Dioscorea zingiberensis</name>
    <dbReference type="NCBI Taxonomy" id="325984"/>
    <lineage>
        <taxon>Eukaryota</taxon>
        <taxon>Viridiplantae</taxon>
        <taxon>Streptophyta</taxon>
        <taxon>Embryophyta</taxon>
        <taxon>Tracheophyta</taxon>
        <taxon>Spermatophyta</taxon>
        <taxon>Magnoliopsida</taxon>
        <taxon>Liliopsida</taxon>
        <taxon>Dioscoreales</taxon>
        <taxon>Dioscoreaceae</taxon>
        <taxon>Dioscorea</taxon>
    </lineage>
</organism>
<dbReference type="AlphaFoldDB" id="A0A9D5CND2"/>
<protein>
    <recommendedName>
        <fullName evidence="16">Receptor-like serine/threonine-protein kinase</fullName>
        <ecNumber evidence="16">2.7.11.1</ecNumber>
    </recommendedName>
</protein>
<evidence type="ECO:0000256" key="7">
    <source>
        <dbReference type="ARBA" id="ARBA00022777"/>
    </source>
</evidence>
<dbReference type="PROSITE" id="PS50026">
    <property type="entry name" value="EGF_3"/>
    <property type="match status" value="1"/>
</dbReference>
<keyword evidence="12" id="KW-0675">Receptor</keyword>
<keyword evidence="11 17" id="KW-1015">Disulfide bond</keyword>
<keyword evidence="6 16" id="KW-0547">Nucleotide-binding</keyword>
<evidence type="ECO:0000256" key="17">
    <source>
        <dbReference type="PROSITE-ProRule" id="PRU00076"/>
    </source>
</evidence>
<comment type="caution">
    <text evidence="22">The sequence shown here is derived from an EMBL/GenBank/DDBJ whole genome shotgun (WGS) entry which is preliminary data.</text>
</comment>
<evidence type="ECO:0000256" key="15">
    <source>
        <dbReference type="ARBA" id="ARBA00048679"/>
    </source>
</evidence>
<keyword evidence="8 16" id="KW-0067">ATP-binding</keyword>
<dbReference type="InterPro" id="IPR036426">
    <property type="entry name" value="Bulb-type_lectin_dom_sf"/>
</dbReference>
<keyword evidence="9" id="KW-1133">Transmembrane helix</keyword>
<feature type="disulfide bond" evidence="17">
    <location>
        <begin position="671"/>
        <end position="688"/>
    </location>
</feature>
<evidence type="ECO:0000256" key="5">
    <source>
        <dbReference type="ARBA" id="ARBA00022729"/>
    </source>
</evidence>
<evidence type="ECO:0000256" key="1">
    <source>
        <dbReference type="ARBA" id="ARBA00004167"/>
    </source>
</evidence>
<dbReference type="FunFam" id="2.90.10.10:FF:000026">
    <property type="entry name" value="Serine/threonine-protein kinase"/>
    <property type="match status" value="1"/>
</dbReference>
<dbReference type="InterPro" id="IPR001480">
    <property type="entry name" value="Bulb-type_lectin_dom"/>
</dbReference>
<evidence type="ECO:0000256" key="18">
    <source>
        <dbReference type="SAM" id="MobiDB-lite"/>
    </source>
</evidence>
<evidence type="ECO:0000256" key="13">
    <source>
        <dbReference type="ARBA" id="ARBA00023180"/>
    </source>
</evidence>
<evidence type="ECO:0000259" key="20">
    <source>
        <dbReference type="PROSITE" id="PS50026"/>
    </source>
</evidence>
<feature type="domain" description="Bulb-type lectin" evidence="21">
    <location>
        <begin position="26"/>
        <end position="142"/>
    </location>
</feature>
<dbReference type="GO" id="GO:0004674">
    <property type="term" value="F:protein serine/threonine kinase activity"/>
    <property type="evidence" value="ECO:0007669"/>
    <property type="project" value="UniProtKB-KW"/>
</dbReference>
<evidence type="ECO:0000256" key="2">
    <source>
        <dbReference type="ARBA" id="ARBA00022527"/>
    </source>
</evidence>
<reference evidence="22" key="1">
    <citation type="submission" date="2021-03" db="EMBL/GenBank/DDBJ databases">
        <authorList>
            <person name="Li Z."/>
            <person name="Yang C."/>
        </authorList>
    </citation>
    <scope>NUCLEOTIDE SEQUENCE</scope>
    <source>
        <strain evidence="22">Dzin_1.0</strain>
        <tissue evidence="22">Leaf</tissue>
    </source>
</reference>
<evidence type="ECO:0000313" key="23">
    <source>
        <dbReference type="Proteomes" id="UP001085076"/>
    </source>
</evidence>
<comment type="catalytic activity">
    <reaction evidence="14 16">
        <text>L-threonyl-[protein] + ATP = O-phospho-L-threonyl-[protein] + ADP + H(+)</text>
        <dbReference type="Rhea" id="RHEA:46608"/>
        <dbReference type="Rhea" id="RHEA-COMP:11060"/>
        <dbReference type="Rhea" id="RHEA-COMP:11605"/>
        <dbReference type="ChEBI" id="CHEBI:15378"/>
        <dbReference type="ChEBI" id="CHEBI:30013"/>
        <dbReference type="ChEBI" id="CHEBI:30616"/>
        <dbReference type="ChEBI" id="CHEBI:61977"/>
        <dbReference type="ChEBI" id="CHEBI:456216"/>
        <dbReference type="EC" id="2.7.11.1"/>
    </reaction>
</comment>
<dbReference type="InterPro" id="IPR000858">
    <property type="entry name" value="S_locus_glycoprot_dom"/>
</dbReference>
<evidence type="ECO:0000256" key="12">
    <source>
        <dbReference type="ARBA" id="ARBA00023170"/>
    </source>
</evidence>
<evidence type="ECO:0000256" key="16">
    <source>
        <dbReference type="PIRNR" id="PIRNR000641"/>
    </source>
</evidence>
<evidence type="ECO:0000256" key="4">
    <source>
        <dbReference type="ARBA" id="ARBA00022692"/>
    </source>
</evidence>
<dbReference type="Gene3D" id="2.90.10.10">
    <property type="entry name" value="Bulb-type lectin domain"/>
    <property type="match status" value="4"/>
</dbReference>
<feature type="domain" description="Bulb-type lectin" evidence="21">
    <location>
        <begin position="432"/>
        <end position="553"/>
    </location>
</feature>
<dbReference type="PANTHER" id="PTHR47976">
    <property type="entry name" value="G-TYPE LECTIN S-RECEPTOR-LIKE SERINE/THREONINE-PROTEIN KINASE SD2-5"/>
    <property type="match status" value="1"/>
</dbReference>
<dbReference type="OrthoDB" id="1668230at2759"/>
<comment type="caution">
    <text evidence="17">Lacks conserved residue(s) required for the propagation of feature annotation.</text>
</comment>
<keyword evidence="3 16" id="KW-0808">Transferase</keyword>
<evidence type="ECO:0000256" key="3">
    <source>
        <dbReference type="ARBA" id="ARBA00022679"/>
    </source>
</evidence>
<feature type="chain" id="PRO_5039118314" description="Receptor-like serine/threonine-protein kinase" evidence="19">
    <location>
        <begin position="21"/>
        <end position="850"/>
    </location>
</feature>
<evidence type="ECO:0000259" key="21">
    <source>
        <dbReference type="PROSITE" id="PS50927"/>
    </source>
</evidence>
<name>A0A9D5CND2_9LILI</name>
<comment type="catalytic activity">
    <reaction evidence="15 16">
        <text>L-seryl-[protein] + ATP = O-phospho-L-seryl-[protein] + ADP + H(+)</text>
        <dbReference type="Rhea" id="RHEA:17989"/>
        <dbReference type="Rhea" id="RHEA-COMP:9863"/>
        <dbReference type="Rhea" id="RHEA-COMP:11604"/>
        <dbReference type="ChEBI" id="CHEBI:15378"/>
        <dbReference type="ChEBI" id="CHEBI:29999"/>
        <dbReference type="ChEBI" id="CHEBI:30616"/>
        <dbReference type="ChEBI" id="CHEBI:83421"/>
        <dbReference type="ChEBI" id="CHEBI:456216"/>
        <dbReference type="EC" id="2.7.11.1"/>
    </reaction>
</comment>
<dbReference type="Pfam" id="PF00954">
    <property type="entry name" value="S_locus_glycop"/>
    <property type="match status" value="1"/>
</dbReference>
<dbReference type="GO" id="GO:0051707">
    <property type="term" value="P:response to other organism"/>
    <property type="evidence" value="ECO:0007669"/>
    <property type="project" value="UniProtKB-ARBA"/>
</dbReference>